<evidence type="ECO:0000313" key="1">
    <source>
        <dbReference type="EMBL" id="KRY49986.1"/>
    </source>
</evidence>
<organism evidence="1 2">
    <name type="scientific">Trichinella britovi</name>
    <name type="common">Parasitic roundworm</name>
    <dbReference type="NCBI Taxonomy" id="45882"/>
    <lineage>
        <taxon>Eukaryota</taxon>
        <taxon>Metazoa</taxon>
        <taxon>Ecdysozoa</taxon>
        <taxon>Nematoda</taxon>
        <taxon>Enoplea</taxon>
        <taxon>Dorylaimia</taxon>
        <taxon>Trichinellida</taxon>
        <taxon>Trichinellidae</taxon>
        <taxon>Trichinella</taxon>
    </lineage>
</organism>
<comment type="caution">
    <text evidence="1">The sequence shown here is derived from an EMBL/GenBank/DDBJ whole genome shotgun (WGS) entry which is preliminary data.</text>
</comment>
<reference evidence="1 2" key="1">
    <citation type="submission" date="2015-01" db="EMBL/GenBank/DDBJ databases">
        <title>Evolution of Trichinella species and genotypes.</title>
        <authorList>
            <person name="Korhonen P.K."/>
            <person name="Edoardo P."/>
            <person name="Giuseppe L.R."/>
            <person name="Gasser R.B."/>
        </authorList>
    </citation>
    <scope>NUCLEOTIDE SEQUENCE [LARGE SCALE GENOMIC DNA]</scope>
    <source>
        <strain evidence="1">ISS120</strain>
    </source>
</reference>
<proteinExistence type="predicted"/>
<protein>
    <submittedName>
        <fullName evidence="1">Uncharacterized protein</fullName>
    </submittedName>
</protein>
<accession>A0A0V1CLC7</accession>
<evidence type="ECO:0000313" key="2">
    <source>
        <dbReference type="Proteomes" id="UP000054653"/>
    </source>
</evidence>
<dbReference type="EMBL" id="JYDI01000161">
    <property type="protein sequence ID" value="KRY49986.1"/>
    <property type="molecule type" value="Genomic_DNA"/>
</dbReference>
<sequence>MHVPPQTGDVTAAWWCRLGKIGLTRSVCRGTASSGQSVLPVSGTFAPDGVLGMSVAPLTTLSCRTLPSCVRASVFLAQPSTRSRSGGNTSHLYGGRSGTSVVAAAFTGGPSRARAHG</sequence>
<dbReference type="OMA" id="AAWWCRL"/>
<gene>
    <name evidence="1" type="ORF">T03_15196</name>
</gene>
<keyword evidence="2" id="KW-1185">Reference proteome</keyword>
<name>A0A0V1CLC7_TRIBR</name>
<dbReference type="AlphaFoldDB" id="A0A0V1CLC7"/>
<dbReference type="Proteomes" id="UP000054653">
    <property type="component" value="Unassembled WGS sequence"/>
</dbReference>